<proteinExistence type="predicted"/>
<name>A0ABQ5MKW7_9FLAO</name>
<dbReference type="RefSeq" id="WP_281765665.1">
    <property type="nucleotide sequence ID" value="NZ_BRVO01000002.1"/>
</dbReference>
<protein>
    <submittedName>
        <fullName evidence="1">Uncharacterized protein</fullName>
    </submittedName>
</protein>
<gene>
    <name evidence="1" type="ORF">Y10_24180</name>
</gene>
<reference evidence="1" key="1">
    <citation type="submission" date="2022-07" db="EMBL/GenBank/DDBJ databases">
        <title>Taxonomy of Novel Oxalotrophic and Methylotrophic Bacteria.</title>
        <authorList>
            <person name="Sahin N."/>
            <person name="Tani A."/>
        </authorList>
    </citation>
    <scope>NUCLEOTIDE SEQUENCE</scope>
    <source>
        <strain evidence="1">Y10</strain>
    </source>
</reference>
<evidence type="ECO:0000313" key="1">
    <source>
        <dbReference type="EMBL" id="GLB50050.1"/>
    </source>
</evidence>
<organism evidence="1 2">
    <name type="scientific">Neptunitalea lumnitzerae</name>
    <dbReference type="NCBI Taxonomy" id="2965509"/>
    <lineage>
        <taxon>Bacteria</taxon>
        <taxon>Pseudomonadati</taxon>
        <taxon>Bacteroidota</taxon>
        <taxon>Flavobacteriia</taxon>
        <taxon>Flavobacteriales</taxon>
        <taxon>Flavobacteriaceae</taxon>
        <taxon>Neptunitalea</taxon>
    </lineage>
</organism>
<dbReference type="EMBL" id="BRVO01000002">
    <property type="protein sequence ID" value="GLB50050.1"/>
    <property type="molecule type" value="Genomic_DNA"/>
</dbReference>
<comment type="caution">
    <text evidence="1">The sequence shown here is derived from an EMBL/GenBank/DDBJ whole genome shotgun (WGS) entry which is preliminary data.</text>
</comment>
<sequence length="184" mass="21376">MKNLEKKEIACISNMTAYNQLKTIPERAKYLRDNANNFCDYQTLKDFAYDTHQVDTTDYSISIDTNVATISHTWTEIQTVLNGATYFDKYILIDLQNNTLDLASITLFDSNKYCFSIPLLDAIYENHGEEDEEFEFNFKKVIITRPDETTFETVILTVNQGEFSTFIFDFTYEPSIHPIYSDAL</sequence>
<evidence type="ECO:0000313" key="2">
    <source>
        <dbReference type="Proteomes" id="UP001143543"/>
    </source>
</evidence>
<accession>A0ABQ5MKW7</accession>
<keyword evidence="2" id="KW-1185">Reference proteome</keyword>
<dbReference type="Proteomes" id="UP001143543">
    <property type="component" value="Unassembled WGS sequence"/>
</dbReference>